<keyword evidence="8" id="KW-0175">Coiled coil</keyword>
<dbReference type="GO" id="GO:0006606">
    <property type="term" value="P:protein import into nucleus"/>
    <property type="evidence" value="ECO:0007669"/>
    <property type="project" value="TreeGrafter"/>
</dbReference>
<feature type="region of interest" description="Disordered" evidence="9">
    <location>
        <begin position="2452"/>
        <end position="2496"/>
    </location>
</feature>
<organism evidence="11 12">
    <name type="scientific">Physocladia obscura</name>
    <dbReference type="NCBI Taxonomy" id="109957"/>
    <lineage>
        <taxon>Eukaryota</taxon>
        <taxon>Fungi</taxon>
        <taxon>Fungi incertae sedis</taxon>
        <taxon>Chytridiomycota</taxon>
        <taxon>Chytridiomycota incertae sedis</taxon>
        <taxon>Chytridiomycetes</taxon>
        <taxon>Chytridiales</taxon>
        <taxon>Chytriomycetaceae</taxon>
        <taxon>Physocladia</taxon>
    </lineage>
</organism>
<accession>A0AAD5XI26</accession>
<dbReference type="EMBL" id="JADGJH010000774">
    <property type="protein sequence ID" value="KAJ3122894.1"/>
    <property type="molecule type" value="Genomic_DNA"/>
</dbReference>
<protein>
    <recommendedName>
        <fullName evidence="10">Nucleoporin Nup188 N-terminal subdomain III domain-containing protein</fullName>
    </recommendedName>
</protein>
<name>A0AAD5XI26_9FUNG</name>
<dbReference type="InterPro" id="IPR044840">
    <property type="entry name" value="Nup188"/>
</dbReference>
<dbReference type="GO" id="GO:0051028">
    <property type="term" value="P:mRNA transport"/>
    <property type="evidence" value="ECO:0007669"/>
    <property type="project" value="UniProtKB-KW"/>
</dbReference>
<feature type="coiled-coil region" evidence="8">
    <location>
        <begin position="2212"/>
        <end position="2246"/>
    </location>
</feature>
<evidence type="ECO:0000256" key="2">
    <source>
        <dbReference type="ARBA" id="ARBA00022448"/>
    </source>
</evidence>
<keyword evidence="7" id="KW-0539">Nucleus</keyword>
<feature type="compositionally biased region" description="Basic residues" evidence="9">
    <location>
        <begin position="2456"/>
        <end position="2468"/>
    </location>
</feature>
<keyword evidence="3" id="KW-0509">mRNA transport</keyword>
<dbReference type="PANTHER" id="PTHR31431">
    <property type="entry name" value="NUCLEOPORIN NUP188 HOMOLOG"/>
    <property type="match status" value="1"/>
</dbReference>
<dbReference type="GO" id="GO:0044611">
    <property type="term" value="C:nuclear pore inner ring"/>
    <property type="evidence" value="ECO:0007669"/>
    <property type="project" value="TreeGrafter"/>
</dbReference>
<feature type="coiled-coil region" evidence="8">
    <location>
        <begin position="2329"/>
        <end position="2400"/>
    </location>
</feature>
<feature type="domain" description="Nucleoporin Nup188 N-terminal subdomain III" evidence="10">
    <location>
        <begin position="609"/>
        <end position="965"/>
    </location>
</feature>
<dbReference type="Gene3D" id="1.25.10.70">
    <property type="match status" value="1"/>
</dbReference>
<evidence type="ECO:0000259" key="10">
    <source>
        <dbReference type="Pfam" id="PF21093"/>
    </source>
</evidence>
<keyword evidence="5" id="KW-0811">Translocation</keyword>
<dbReference type="Proteomes" id="UP001211907">
    <property type="component" value="Unassembled WGS sequence"/>
</dbReference>
<dbReference type="GO" id="GO:0006405">
    <property type="term" value="P:RNA export from nucleus"/>
    <property type="evidence" value="ECO:0007669"/>
    <property type="project" value="TreeGrafter"/>
</dbReference>
<comment type="subcellular location">
    <subcellularLocation>
        <location evidence="1">Nucleus</location>
        <location evidence="1">Nuclear pore complex</location>
    </subcellularLocation>
</comment>
<keyword evidence="4" id="KW-0653">Protein transport</keyword>
<evidence type="ECO:0000256" key="6">
    <source>
        <dbReference type="ARBA" id="ARBA00023132"/>
    </source>
</evidence>
<gene>
    <name evidence="11" type="ORF">HK100_011797</name>
</gene>
<proteinExistence type="predicted"/>
<dbReference type="InterPro" id="IPR048883">
    <property type="entry name" value="Nup188_N-subdom_III"/>
</dbReference>
<evidence type="ECO:0000256" key="5">
    <source>
        <dbReference type="ARBA" id="ARBA00023010"/>
    </source>
</evidence>
<reference evidence="11" key="1">
    <citation type="submission" date="2020-05" db="EMBL/GenBank/DDBJ databases">
        <title>Phylogenomic resolution of chytrid fungi.</title>
        <authorList>
            <person name="Stajich J.E."/>
            <person name="Amses K."/>
            <person name="Simmons R."/>
            <person name="Seto K."/>
            <person name="Myers J."/>
            <person name="Bonds A."/>
            <person name="Quandt C.A."/>
            <person name="Barry K."/>
            <person name="Liu P."/>
            <person name="Grigoriev I."/>
            <person name="Longcore J.E."/>
            <person name="James T.Y."/>
        </authorList>
    </citation>
    <scope>NUCLEOTIDE SEQUENCE</scope>
    <source>
        <strain evidence="11">JEL0513</strain>
    </source>
</reference>
<evidence type="ECO:0000256" key="7">
    <source>
        <dbReference type="ARBA" id="ARBA00023242"/>
    </source>
</evidence>
<keyword evidence="6" id="KW-0906">Nuclear pore complex</keyword>
<feature type="coiled-coil region" evidence="8">
    <location>
        <begin position="2016"/>
        <end position="2043"/>
    </location>
</feature>
<dbReference type="Pfam" id="PF21093">
    <property type="entry name" value="Nup188_N-subdom_III"/>
    <property type="match status" value="1"/>
</dbReference>
<evidence type="ECO:0000256" key="1">
    <source>
        <dbReference type="ARBA" id="ARBA00004567"/>
    </source>
</evidence>
<evidence type="ECO:0000256" key="9">
    <source>
        <dbReference type="SAM" id="MobiDB-lite"/>
    </source>
</evidence>
<comment type="caution">
    <text evidence="11">The sequence shown here is derived from an EMBL/GenBank/DDBJ whole genome shotgun (WGS) entry which is preliminary data.</text>
</comment>
<dbReference type="GO" id="GO:0017056">
    <property type="term" value="F:structural constituent of nuclear pore"/>
    <property type="evidence" value="ECO:0007669"/>
    <property type="project" value="InterPro"/>
</dbReference>
<keyword evidence="12" id="KW-1185">Reference proteome</keyword>
<keyword evidence="2" id="KW-0813">Transport</keyword>
<dbReference type="PANTHER" id="PTHR31431:SF1">
    <property type="entry name" value="NUCLEOPORIN NUP188"/>
    <property type="match status" value="1"/>
</dbReference>
<evidence type="ECO:0000256" key="4">
    <source>
        <dbReference type="ARBA" id="ARBA00022927"/>
    </source>
</evidence>
<evidence type="ECO:0000313" key="11">
    <source>
        <dbReference type="EMBL" id="KAJ3122894.1"/>
    </source>
</evidence>
<evidence type="ECO:0000256" key="8">
    <source>
        <dbReference type="SAM" id="Coils"/>
    </source>
</evidence>
<evidence type="ECO:0000256" key="3">
    <source>
        <dbReference type="ARBA" id="ARBA00022816"/>
    </source>
</evidence>
<sequence>MELEYKPPSAASRKKVEAGKLNYHGTEITIKASEQQNVLTFSALADLDEQQSFVVLRDFLHSQLKLTGSGVMISAVDLNAALNFYSEERCALLQSLAALIRAAQDDLHPYQSIIGLFISEITQSESFVKNILQQFMAKITARIPTFLEQQNRRAVMWATQNMREQKALLELLFLVYYDELVCDTDQAVEIISKIDSVRFGLKQPNSPLFEDEGHLLWKDVVHLCVLICLAVLNLEQITGQDDGMETEIALVKYPNHMVTLTKLFANYLSATNPSEGQVFSPLILCWSCILQKISENAEAVQNLKDNGISATKASQSFIKSADSLGVFEYIEASIKSYAVLKNNPIILGYKSVFKGLLTLFITCFNVDETPKFHNLIECFVQLFQESPEICEQFWLQDYPLPDRRSLLDAARARFPYEQKSFVKLFGSLCSSRTATFVFEYLKSIQTFTGTYENGTIRTFPGTPVLAEDYNLAQGLSNRLQMYAAAGSKVHVLSINPQIFQIYTSYSAFHIFICHLAIFLENNATLTSGTAPAFLSLCDTIADWLVLINKLLENCPAIPLPTELSRTAVLSHLCDFQVTELPNFTVNELTRMICRAFACGCVADSTLPTRLLTACMKTLSLLLPENSGVWYLVRQEIPIPRYSASSDSAIGGGRYMQQRLLPFEKASGEYSTTLAFLELVITMCNECQNSTSDEHGDLALAVQADVLISCVKYVHSEIFASYNSWRYARVSDKLDIGEKVLEIFNKILRDFTVSKTNAPLAPLRELIVNGYLDSSLRQVSPVLEILSTGNLAPLTFYNARRIHEVTILEESIVQALLFVKALLLERKITGKIDTLLEHAILDRTVTFNTSDGATVTELVHIIASYISYEYNLQIPLIATEVLVLLCEVAAEWTPRPPSFIGYFGPDVSKIISSIISVSADDSFDLATDDESVLVGTKESIQRAAFNFVNVAVQTQPGLGALFLNGESILTSPKKLPRKNDKENEIRETSILHAIIIVLSNWSEFLNLRTTVVPTVLRLIETLWHAAPEFHSAVQKLRMAPQFWENLYKIFSAELEESGDGHVQNFYLDISRAIVIRIFVNEVFYVGSNKSGKLNDWITKALQDSVQLDKMSTAFANVMTKNGIYVEVSRKQVLDFVSDFKLTLDIESFARPVPHGRFESGFNDFGSNYFYDVELLLIKEGKYLAKSGRKHDIVEAVQQVNRAYSSSKIGFENLKSTFSFIKIAALKLGNESWSEIGTPRRQILMDIISLICKTLSTEYQYSHIKLEICSEFSSLLVLLLTIWSSDCEKLSTAEILKSTSPLFEFLQYLRACVSNSGFRELLFSMNIVAHTHYNQIWTAILITIETIKRLSAVTADRKFSNTCSEFCLNVLPYTLRPLEEILSMDSLVNSSTTFECCVVLMAIVNELVTFVTEVIVHAQDCVAQIIQSNLILLLLNTICSAGTGDGIKISMNNSENVTVEVTESEYSISMSALRILLLFARIPTLSDTVASNGLIASFCNSQISLAISSGHGIEAYSGQERNLAHQLWCQMVKVVSITLRTVETPGLFQRSVTGFLKLHWKQVKEILDLPFENILNCARLEEVEIYSELSYGLVVACTNAGAEEVDYSFLEAIRGLLVQTLRQSVYMLRHPATLSNKGKVMSLEIIDGVSNVTENEFKDAFDNHLKSLILLIVRNILAYLCVAFNVSGCISVGDTSAFDNKGLSLSTWLECLSFAVDSLSRKKTNQKNIDTIRERAFGVENLCLIISQLISLIFAHVAASSNGEEGLHEALENMQQTANVLDIMGRDGRADDTFQTTLGQAQTLLSGLDSFAAQFAATNSDAAQKLKILGEDFVFNLRLLEERDAELDSYEESIVRLKDLLNERDGRVSELQILLADKQHDLDACKAFHSSQDHHHAELMKKTKREHEVRKALPISCEYLIQVHDQTALQEMLNATHEKSIEIDEIRINYELKLKSLQEELELTQGVDKLLKETQWEYSDYKNETNGVIANLRYDLAKATKELEIQSACHQTERSDTAAEFSANEKVLKTQCEKLESEVEMLSGKALTLEYQIKSQSATLSKLESKSKKEIRERDYTIQKLEEKLQSVSNQLTQANEVHESKIQKIVAKFAKEQDKTNLAIQSMEKVFSDEIDSTRNEVKAKEIIIYKLQKKLQKYQHVLFACEDELSKRGELDAALKNQFEEQKIIWDKHLQDLTENMKRQHDEQVNTFLQEKKKTATDVDKLNHEIQLLRAERDEFKLKILELDNNFRENENSSHEIQRVTELENQYNDVTEDNFQNNLLQNIIKQMRSDMEAVQSQILMQEQFSQKDDINTPYMNLVAQDSIVTNQQLQRLAEIVEQKQQLIDSLLKSTKHTPHASASKSFADDLRETTETVDNLKIENQQLRSKMTELTQKLINASSTRMQLMNVMNGLQAELRGAKVIIAANIFKKHIDIEVKHAETQAPEEIIQQQLQPSLTKKKPSVSSRKKSSLLDTAEKETEKQRRMRGVRNWNQIEDV</sequence>
<evidence type="ECO:0000313" key="12">
    <source>
        <dbReference type="Proteomes" id="UP001211907"/>
    </source>
</evidence>